<comment type="cofactor">
    <cofactor evidence="1">
        <name>Mn(2+)</name>
        <dbReference type="ChEBI" id="CHEBI:29035"/>
    </cofactor>
</comment>
<accession>A0A7C3UXX9</accession>
<keyword evidence="4" id="KW-0479">Metal-binding</keyword>
<dbReference type="AlphaFoldDB" id="A0A7C3UXX9"/>
<feature type="domain" description="Endonuclease/exonuclease/phosphatase" evidence="9">
    <location>
        <begin position="4"/>
        <end position="242"/>
    </location>
</feature>
<evidence type="ECO:0000256" key="8">
    <source>
        <dbReference type="ARBA" id="ARBA00023204"/>
    </source>
</evidence>
<evidence type="ECO:0000256" key="5">
    <source>
        <dbReference type="ARBA" id="ARBA00022763"/>
    </source>
</evidence>
<keyword evidence="7" id="KW-0460">Magnesium</keyword>
<evidence type="ECO:0000256" key="2">
    <source>
        <dbReference type="ARBA" id="ARBA00001946"/>
    </source>
</evidence>
<dbReference type="GO" id="GO:0046872">
    <property type="term" value="F:metal ion binding"/>
    <property type="evidence" value="ECO:0007669"/>
    <property type="project" value="UniProtKB-KW"/>
</dbReference>
<keyword evidence="6" id="KW-0378">Hydrolase</keyword>
<keyword evidence="8" id="KW-0234">DNA repair</keyword>
<gene>
    <name evidence="10" type="ORF">ENW96_01350</name>
</gene>
<dbReference type="GO" id="GO:0005737">
    <property type="term" value="C:cytoplasm"/>
    <property type="evidence" value="ECO:0007669"/>
    <property type="project" value="TreeGrafter"/>
</dbReference>
<proteinExistence type="predicted"/>
<evidence type="ECO:0000259" key="9">
    <source>
        <dbReference type="Pfam" id="PF03372"/>
    </source>
</evidence>
<protein>
    <submittedName>
        <fullName evidence="10">Endonuclease/exonuclease/phosphatase family protein</fullName>
    </submittedName>
</protein>
<keyword evidence="3" id="KW-0540">Nuclease</keyword>
<evidence type="ECO:0000256" key="4">
    <source>
        <dbReference type="ARBA" id="ARBA00022723"/>
    </source>
</evidence>
<evidence type="ECO:0000256" key="6">
    <source>
        <dbReference type="ARBA" id="ARBA00022801"/>
    </source>
</evidence>
<dbReference type="GO" id="GO:0070260">
    <property type="term" value="F:5'-tyrosyl-DNA phosphodiesterase activity"/>
    <property type="evidence" value="ECO:0007669"/>
    <property type="project" value="TreeGrafter"/>
</dbReference>
<evidence type="ECO:0000256" key="3">
    <source>
        <dbReference type="ARBA" id="ARBA00022722"/>
    </source>
</evidence>
<dbReference type="GO" id="GO:0006302">
    <property type="term" value="P:double-strand break repair"/>
    <property type="evidence" value="ECO:0007669"/>
    <property type="project" value="TreeGrafter"/>
</dbReference>
<comment type="caution">
    <text evidence="10">The sequence shown here is derived from an EMBL/GenBank/DDBJ whole genome shotgun (WGS) entry which is preliminary data.</text>
</comment>
<dbReference type="PANTHER" id="PTHR15822:SF4">
    <property type="entry name" value="TYROSYL-DNA PHOSPHODIESTERASE 2"/>
    <property type="match status" value="1"/>
</dbReference>
<dbReference type="InterPro" id="IPR036691">
    <property type="entry name" value="Endo/exonu/phosph_ase_sf"/>
</dbReference>
<keyword evidence="10" id="KW-0269">Exonuclease</keyword>
<reference evidence="10" key="1">
    <citation type="journal article" date="2020" name="mSystems">
        <title>Genome- and Community-Level Interaction Insights into Carbon Utilization and Element Cycling Functions of Hydrothermarchaeota in Hydrothermal Sediment.</title>
        <authorList>
            <person name="Zhou Z."/>
            <person name="Liu Y."/>
            <person name="Xu W."/>
            <person name="Pan J."/>
            <person name="Luo Z.H."/>
            <person name="Li M."/>
        </authorList>
    </citation>
    <scope>NUCLEOTIDE SEQUENCE [LARGE SCALE GENOMIC DNA]</scope>
    <source>
        <strain evidence="10">SpSt-897</strain>
    </source>
</reference>
<dbReference type="Pfam" id="PF03372">
    <property type="entry name" value="Exo_endo_phos"/>
    <property type="match status" value="1"/>
</dbReference>
<dbReference type="GO" id="GO:0004527">
    <property type="term" value="F:exonuclease activity"/>
    <property type="evidence" value="ECO:0007669"/>
    <property type="project" value="UniProtKB-KW"/>
</dbReference>
<keyword evidence="5" id="KW-0227">DNA damage</keyword>
<sequence length="251" mass="29391">MRILTFNLRFANPLDGLNYWDNRKELVVETILVVNPDLVGTQEGTVPQLDYLTEHLPGFLPLVAHRQVDPTCQYPTIFYRQGFRVRESGEFWLSETPKVHRSKSWDTAFPRLATYGLFQETGRDLWFYFINTHLDHVSQLARLQGSRVIKQFFQEKKEPLILAGDFNEPPDEAVFKELTSPGGRWVDTWRALYHGPEPATQHNFDGQPRGHRIDWILITAPFRVIKAEVVRYNHAGRYPSDHFPYFVEVEY</sequence>
<dbReference type="InterPro" id="IPR005135">
    <property type="entry name" value="Endo/exonuclease/phosphatase"/>
</dbReference>
<dbReference type="CDD" id="cd09083">
    <property type="entry name" value="EEP-1"/>
    <property type="match status" value="1"/>
</dbReference>
<dbReference type="GO" id="GO:0003697">
    <property type="term" value="F:single-stranded DNA binding"/>
    <property type="evidence" value="ECO:0007669"/>
    <property type="project" value="TreeGrafter"/>
</dbReference>
<dbReference type="InterPro" id="IPR051547">
    <property type="entry name" value="TDP2-like"/>
</dbReference>
<dbReference type="EMBL" id="DTMF01000036">
    <property type="protein sequence ID" value="HGF33021.1"/>
    <property type="molecule type" value="Genomic_DNA"/>
</dbReference>
<name>A0A7C3UXX9_9BACT</name>
<evidence type="ECO:0000256" key="7">
    <source>
        <dbReference type="ARBA" id="ARBA00022842"/>
    </source>
</evidence>
<keyword evidence="10" id="KW-0255">Endonuclease</keyword>
<dbReference type="Gene3D" id="3.60.10.10">
    <property type="entry name" value="Endonuclease/exonuclease/phosphatase"/>
    <property type="match status" value="1"/>
</dbReference>
<comment type="cofactor">
    <cofactor evidence="2">
        <name>Mg(2+)</name>
        <dbReference type="ChEBI" id="CHEBI:18420"/>
    </cofactor>
</comment>
<evidence type="ECO:0000256" key="1">
    <source>
        <dbReference type="ARBA" id="ARBA00001936"/>
    </source>
</evidence>
<dbReference type="SUPFAM" id="SSF56219">
    <property type="entry name" value="DNase I-like"/>
    <property type="match status" value="1"/>
</dbReference>
<organism evidence="10">
    <name type="scientific">Desulfobacca acetoxidans</name>
    <dbReference type="NCBI Taxonomy" id="60893"/>
    <lineage>
        <taxon>Bacteria</taxon>
        <taxon>Pseudomonadati</taxon>
        <taxon>Thermodesulfobacteriota</taxon>
        <taxon>Desulfobaccia</taxon>
        <taxon>Desulfobaccales</taxon>
        <taxon>Desulfobaccaceae</taxon>
        <taxon>Desulfobacca</taxon>
    </lineage>
</organism>
<dbReference type="GO" id="GO:0004519">
    <property type="term" value="F:endonuclease activity"/>
    <property type="evidence" value="ECO:0007669"/>
    <property type="project" value="UniProtKB-KW"/>
</dbReference>
<dbReference type="PANTHER" id="PTHR15822">
    <property type="entry name" value="TRAF AND TNF RECEPTOR-ASSOCIATED PROTEIN"/>
    <property type="match status" value="1"/>
</dbReference>
<evidence type="ECO:0000313" key="10">
    <source>
        <dbReference type="EMBL" id="HGF33021.1"/>
    </source>
</evidence>